<evidence type="ECO:0000313" key="3">
    <source>
        <dbReference type="Proteomes" id="UP000321570"/>
    </source>
</evidence>
<feature type="compositionally biased region" description="Polar residues" evidence="1">
    <location>
        <begin position="1057"/>
        <end position="1066"/>
    </location>
</feature>
<proteinExistence type="predicted"/>
<feature type="compositionally biased region" description="Polar residues" evidence="1">
    <location>
        <begin position="1085"/>
        <end position="1118"/>
    </location>
</feature>
<name>A0A564ZCT1_HYMDI</name>
<organism evidence="2 3">
    <name type="scientific">Hymenolepis diminuta</name>
    <name type="common">Rat tapeworm</name>
    <dbReference type="NCBI Taxonomy" id="6216"/>
    <lineage>
        <taxon>Eukaryota</taxon>
        <taxon>Metazoa</taxon>
        <taxon>Spiralia</taxon>
        <taxon>Lophotrochozoa</taxon>
        <taxon>Platyhelminthes</taxon>
        <taxon>Cestoda</taxon>
        <taxon>Eucestoda</taxon>
        <taxon>Cyclophyllidea</taxon>
        <taxon>Hymenolepididae</taxon>
        <taxon>Hymenolepis</taxon>
    </lineage>
</organism>
<dbReference type="EMBL" id="CABIJS010000714">
    <property type="protein sequence ID" value="VUZ57260.1"/>
    <property type="molecule type" value="Genomic_DNA"/>
</dbReference>
<reference evidence="2 3" key="1">
    <citation type="submission" date="2019-07" db="EMBL/GenBank/DDBJ databases">
        <authorList>
            <person name="Jastrzebski P J."/>
            <person name="Paukszto L."/>
            <person name="Jastrzebski P J."/>
        </authorList>
    </citation>
    <scope>NUCLEOTIDE SEQUENCE [LARGE SCALE GENOMIC DNA]</scope>
    <source>
        <strain evidence="2 3">WMS-il1</strain>
    </source>
</reference>
<evidence type="ECO:0000313" key="2">
    <source>
        <dbReference type="EMBL" id="VUZ57260.1"/>
    </source>
</evidence>
<sequence length="1368" mass="150888">MTTNFIFYTNASSFYLPVNIYNGQLKISTYNAEDFGDSSTFGIFETGKQNHMEFYLSARNPVPLLIKRLVIDKPIVKACVDLDQIGPHPNFLCRPDVTSEVISLSDQACNTALGKYVPINILSDLMDLSCIELHDTDHLSSSLHTELNQLAGLRRTTRINSLPYVSPDVNLVRYSAFELDNTRRWQWFAVNLFSFLKTKGSVIDFFPGLRFSINLYFQLQNAWHSLFNHIHAATIGAVFVSAESLEQCKVPSHSAIHPSKEEEIPAAGNVASDIVWPSILSDHLSVDQTPFCQLDIHFGTTEGLSQLRIHSSMGEAITCHLTLINPTDNPLLIQPILLDDLLPGSMNYTEMVVQLPILSDELFRVAHVPKHFTKFPHHPSQRTGRFITQFDANKRDVSSECLRLIMQDNNNLQNLVSPTCCPLYTLPPRGELNYSITFAPGAFHNESTGNFQPEIDFSILLLGNNQTILETLLLQTTTQTAAVGIRSELIPSRKVEGSERSQTTFPTASFDETVGFNPSLNNAACESTPLAGSIDIARYNLLREDGKPLCPVAVAQNGANLSLCKVPATFLNSSAPDEFFFTFHEARLKSLCADGANRPHPSIMRVIGDMKSTFPFNLFFRLFTKWPGSNPTVDSSRFPSDLQLAWAVDEEGSPIFSSEFSSGLVLPRRIILFNPASMPVWIIRVGFRQSGGIGHTPTMGQCEPHLNGFSVALCDKSDGPAKSSQKTIDGAIREFELKPGDQRWLEVLYAPDFLYSEINVELCLFASLKSPASGRPVWLSKRMLDLEPVMSNHGFNASNGNECSVFQLEPIPMTAKMSPSLARLCYNSLLRPSFEETLWFVLLFIFASNLAGIFVAASFDAIRLIPDTQSNPTTTSLESDPQVSSPQLYNLDFNLPIEQMEGSLSPYLRAVRTTGSQPISEENCNIRRRHANRHSFTNAMSKFMKSLGRSLRTVAVNAVKSVYEPVSRGVCSMGQYFISLLTLFWGQTSMQSDHSVRSKPQRSFPTKTATEAAPMPSSRANQTQNRKIGTVVTEISNISTPRKSLEEVKRTPRQSHGKSNGDLSASVSNITQASGDTASVTTVLTSQSSKARGNGGKQISISGGPTDLASSPKSNSATAKKHSLPMPSQSTSTIPSCPKSRSSKPTSLLSMPPSPSLVMESIKVESASLGVKKRKQFVPQSPQACKQSAKMKNNLGKEAPPFSAKQKSPQIDPASVENLAQRKKSEKKVNSFLKTSISAPQSTPTVPAWQPRKVWRSEVSEAPRVAENDSTGLSLSSNSFGLPPTSVWSITSRQAESIFTPHLNKNHLGDMEFPPLGTLPPKRFSRSSVTDEDTLSPKTTWKISEYRSSVLLFLLCFVFSVDCYLFSV</sequence>
<feature type="compositionally biased region" description="Polar residues" evidence="1">
    <location>
        <begin position="1018"/>
        <end position="1042"/>
    </location>
</feature>
<dbReference type="Proteomes" id="UP000321570">
    <property type="component" value="Unassembled WGS sequence"/>
</dbReference>
<evidence type="ECO:0008006" key="4">
    <source>
        <dbReference type="Google" id="ProtNLM"/>
    </source>
</evidence>
<accession>A0A564ZCT1</accession>
<protein>
    <recommendedName>
        <fullName evidence="4">Transmembrane protein 131-like N-terminal domain-containing protein</fullName>
    </recommendedName>
</protein>
<feature type="compositionally biased region" description="Polar residues" evidence="1">
    <location>
        <begin position="1126"/>
        <end position="1135"/>
    </location>
</feature>
<feature type="region of interest" description="Disordered" evidence="1">
    <location>
        <begin position="1085"/>
        <end position="1154"/>
    </location>
</feature>
<gene>
    <name evidence="2" type="ORF">WMSIL1_LOCUS14712</name>
</gene>
<evidence type="ECO:0000256" key="1">
    <source>
        <dbReference type="SAM" id="MobiDB-lite"/>
    </source>
</evidence>
<feature type="region of interest" description="Disordered" evidence="1">
    <location>
        <begin position="994"/>
        <end position="1066"/>
    </location>
</feature>
<keyword evidence="3" id="KW-1185">Reference proteome</keyword>